<comment type="similarity">
    <text evidence="2">Belongs to the SLC29A/ENT transporter (TC 2.A.57) family.</text>
</comment>
<name>A0AA38M6Q8_9CUCU</name>
<evidence type="ECO:0000256" key="1">
    <source>
        <dbReference type="ARBA" id="ARBA00004141"/>
    </source>
</evidence>
<feature type="transmembrane region" description="Helical" evidence="7">
    <location>
        <begin position="139"/>
        <end position="160"/>
    </location>
</feature>
<comment type="caution">
    <text evidence="8">The sequence shown here is derived from an EMBL/GenBank/DDBJ whole genome shotgun (WGS) entry which is preliminary data.</text>
</comment>
<proteinExistence type="inferred from homology"/>
<dbReference type="PANTHER" id="PTHR10332:SF88">
    <property type="entry name" value="EQUILIBRATIVE NUCLEOSIDE TRANSPORTER 1, ISOFORM A"/>
    <property type="match status" value="1"/>
</dbReference>
<reference evidence="8" key="1">
    <citation type="journal article" date="2023" name="G3 (Bethesda)">
        <title>Whole genome assemblies of Zophobas morio and Tenebrio molitor.</title>
        <authorList>
            <person name="Kaur S."/>
            <person name="Stinson S.A."/>
            <person name="diCenzo G.C."/>
        </authorList>
    </citation>
    <scope>NUCLEOTIDE SEQUENCE</scope>
    <source>
        <strain evidence="8">QUZm001</strain>
    </source>
</reference>
<dbReference type="Pfam" id="PF01733">
    <property type="entry name" value="Nucleoside_tran"/>
    <property type="match status" value="2"/>
</dbReference>
<dbReference type="InterPro" id="IPR002259">
    <property type="entry name" value="Eqnu_transpt"/>
</dbReference>
<organism evidence="8 9">
    <name type="scientific">Zophobas morio</name>
    <dbReference type="NCBI Taxonomy" id="2755281"/>
    <lineage>
        <taxon>Eukaryota</taxon>
        <taxon>Metazoa</taxon>
        <taxon>Ecdysozoa</taxon>
        <taxon>Arthropoda</taxon>
        <taxon>Hexapoda</taxon>
        <taxon>Insecta</taxon>
        <taxon>Pterygota</taxon>
        <taxon>Neoptera</taxon>
        <taxon>Endopterygota</taxon>
        <taxon>Coleoptera</taxon>
        <taxon>Polyphaga</taxon>
        <taxon>Cucujiformia</taxon>
        <taxon>Tenebrionidae</taxon>
        <taxon>Zophobas</taxon>
    </lineage>
</organism>
<dbReference type="SUPFAM" id="SSF103473">
    <property type="entry name" value="MFS general substrate transporter"/>
    <property type="match status" value="1"/>
</dbReference>
<keyword evidence="5 7" id="KW-1133">Transmembrane helix</keyword>
<feature type="transmembrane region" description="Helical" evidence="7">
    <location>
        <begin position="204"/>
        <end position="225"/>
    </location>
</feature>
<protein>
    <recommendedName>
        <fullName evidence="10">Equilibrative nucleoside transporter 3</fullName>
    </recommendedName>
</protein>
<dbReference type="AlphaFoldDB" id="A0AA38M6Q8"/>
<evidence type="ECO:0000256" key="2">
    <source>
        <dbReference type="ARBA" id="ARBA00007965"/>
    </source>
</evidence>
<dbReference type="GO" id="GO:0005886">
    <property type="term" value="C:plasma membrane"/>
    <property type="evidence" value="ECO:0007669"/>
    <property type="project" value="TreeGrafter"/>
</dbReference>
<keyword evidence="9" id="KW-1185">Reference proteome</keyword>
<feature type="transmembrane region" description="Helical" evidence="7">
    <location>
        <begin position="172"/>
        <end position="192"/>
    </location>
</feature>
<feature type="transmembrane region" description="Helical" evidence="7">
    <location>
        <begin position="254"/>
        <end position="274"/>
    </location>
</feature>
<evidence type="ECO:0000256" key="3">
    <source>
        <dbReference type="ARBA" id="ARBA00022448"/>
    </source>
</evidence>
<feature type="transmembrane region" description="Helical" evidence="7">
    <location>
        <begin position="294"/>
        <end position="319"/>
    </location>
</feature>
<accession>A0AA38M6Q8</accession>
<gene>
    <name evidence="8" type="ORF">Zmor_022675</name>
</gene>
<comment type="subcellular location">
    <subcellularLocation>
        <location evidence="1">Membrane</location>
        <topology evidence="1">Multi-pass membrane protein</topology>
    </subcellularLocation>
</comment>
<feature type="transmembrane region" description="Helical" evidence="7">
    <location>
        <begin position="26"/>
        <end position="49"/>
    </location>
</feature>
<feature type="transmembrane region" description="Helical" evidence="7">
    <location>
        <begin position="361"/>
        <end position="379"/>
    </location>
</feature>
<dbReference type="InterPro" id="IPR036259">
    <property type="entry name" value="MFS_trans_sf"/>
</dbReference>
<feature type="transmembrane region" description="Helical" evidence="7">
    <location>
        <begin position="110"/>
        <end position="127"/>
    </location>
</feature>
<evidence type="ECO:0000313" key="8">
    <source>
        <dbReference type="EMBL" id="KAJ3644979.1"/>
    </source>
</evidence>
<keyword evidence="4 7" id="KW-0812">Transmembrane</keyword>
<dbReference type="PRINTS" id="PR01130">
    <property type="entry name" value="DERENTRNSPRT"/>
</dbReference>
<evidence type="ECO:0000313" key="9">
    <source>
        <dbReference type="Proteomes" id="UP001168821"/>
    </source>
</evidence>
<dbReference type="EMBL" id="JALNTZ010000007">
    <property type="protein sequence ID" value="KAJ3644979.1"/>
    <property type="molecule type" value="Genomic_DNA"/>
</dbReference>
<dbReference type="Proteomes" id="UP001168821">
    <property type="component" value="Unassembled WGS sequence"/>
</dbReference>
<feature type="transmembrane region" description="Helical" evidence="7">
    <location>
        <begin position="331"/>
        <end position="349"/>
    </location>
</feature>
<evidence type="ECO:0000256" key="6">
    <source>
        <dbReference type="ARBA" id="ARBA00023136"/>
    </source>
</evidence>
<keyword evidence="3" id="KW-0813">Transport</keyword>
<dbReference type="PANTHER" id="PTHR10332">
    <property type="entry name" value="EQUILIBRATIVE NUCLEOSIDE TRANSPORTER"/>
    <property type="match status" value="1"/>
</dbReference>
<feature type="transmembrane region" description="Helical" evidence="7">
    <location>
        <begin position="400"/>
        <end position="420"/>
    </location>
</feature>
<evidence type="ECO:0008006" key="10">
    <source>
        <dbReference type="Google" id="ProtNLM"/>
    </source>
</evidence>
<evidence type="ECO:0000256" key="4">
    <source>
        <dbReference type="ARBA" id="ARBA00022692"/>
    </source>
</evidence>
<sequence>MNTQKDHPQIEEKSDVDPDLPKDRFYVNYILFFLIGLVHSLPATFFTTATNFWMYKFRNTTIDTTDSEFRTDLQAQFSSSLKVVQPISSLAFQLLTVYYGRYFKVRSRKFFILIVNMLLCILTMAFVRVDTDSWQEGFFAMAMAITAGMNAMTGIFSVTMYTACAFFPHSYIGAYIIGEGLASIFTAVAQMISLAFDLSSQDSALVYFGIGLGVIVVTIVALIATRRNKFYVYHMNRIQERTDRIIKPSDVFHLLKKIWSSLVIVGCFLIAHDASPTALVVSENEGSGPWSDLYFIPTITYLLNSSCSLIGRGVSFLVIPKLNGVGWSVLSVIRMLVFVPLFMFCNAQPRKHLSVLLPHDYQYIVTILVFSTTGGYLLSRCSYNIANLVTPEELKKAYQVYSLFLGLQTSVYSPIGLLFVQLL</sequence>
<evidence type="ECO:0000256" key="5">
    <source>
        <dbReference type="ARBA" id="ARBA00022989"/>
    </source>
</evidence>
<dbReference type="GO" id="GO:0005337">
    <property type="term" value="F:nucleoside transmembrane transporter activity"/>
    <property type="evidence" value="ECO:0007669"/>
    <property type="project" value="InterPro"/>
</dbReference>
<evidence type="ECO:0000256" key="7">
    <source>
        <dbReference type="SAM" id="Phobius"/>
    </source>
</evidence>
<keyword evidence="6 7" id="KW-0472">Membrane</keyword>